<proteinExistence type="predicted"/>
<accession>A0A151IVG3</accession>
<keyword evidence="4" id="KW-1185">Reference proteome</keyword>
<dbReference type="EMBL" id="KQ980901">
    <property type="protein sequence ID" value="KYN11682.1"/>
    <property type="molecule type" value="Genomic_DNA"/>
</dbReference>
<sequence length="58" mass="6695">MANHLANRILEYLDTHDETNSLYLADILQEDHQKIVGAIKSLETVHDVSLFQQQQFLS</sequence>
<dbReference type="EMBL" id="KQ980103">
    <property type="protein sequence ID" value="KYN17743.1"/>
    <property type="molecule type" value="Genomic_DNA"/>
</dbReference>
<dbReference type="STRING" id="471704.A0A151IVG3"/>
<dbReference type="Gene3D" id="3.30.1370.240">
    <property type="match status" value="1"/>
</dbReference>
<organism evidence="2 4">
    <name type="scientific">Trachymyrmex cornetzi</name>
    <dbReference type="NCBI Taxonomy" id="471704"/>
    <lineage>
        <taxon>Eukaryota</taxon>
        <taxon>Metazoa</taxon>
        <taxon>Ecdysozoa</taxon>
        <taxon>Arthropoda</taxon>
        <taxon>Hexapoda</taxon>
        <taxon>Insecta</taxon>
        <taxon>Pterygota</taxon>
        <taxon>Neoptera</taxon>
        <taxon>Endopterygota</taxon>
        <taxon>Hymenoptera</taxon>
        <taxon>Apocrita</taxon>
        <taxon>Aculeata</taxon>
        <taxon>Formicoidea</taxon>
        <taxon>Formicidae</taxon>
        <taxon>Myrmicinae</taxon>
        <taxon>Trachymyrmex</taxon>
    </lineage>
</organism>
<name>A0A151IVG3_9HYME</name>
<evidence type="ECO:0000313" key="3">
    <source>
        <dbReference type="EMBL" id="KYN17743.1"/>
    </source>
</evidence>
<evidence type="ECO:0000313" key="4">
    <source>
        <dbReference type="Proteomes" id="UP000078492"/>
    </source>
</evidence>
<dbReference type="AlphaFoldDB" id="A0A151IVG3"/>
<feature type="domain" description="PheRS DNA binding" evidence="1">
    <location>
        <begin position="1"/>
        <end position="48"/>
    </location>
</feature>
<reference evidence="2 4" key="1">
    <citation type="submission" date="2015-09" db="EMBL/GenBank/DDBJ databases">
        <title>Trachymyrmex cornetzi WGS genome.</title>
        <authorList>
            <person name="Nygaard S."/>
            <person name="Hu H."/>
            <person name="Boomsma J."/>
            <person name="Zhang G."/>
        </authorList>
    </citation>
    <scope>NUCLEOTIDE SEQUENCE [LARGE SCALE GENOMIC DNA]</scope>
    <source>
        <strain evidence="2">Tcor2-1</strain>
        <tissue evidence="2">Whole body</tissue>
    </source>
</reference>
<dbReference type="Proteomes" id="UP000078492">
    <property type="component" value="Unassembled WGS sequence"/>
</dbReference>
<dbReference type="Pfam" id="PF18552">
    <property type="entry name" value="PheRS_DBD1"/>
    <property type="match status" value="1"/>
</dbReference>
<protein>
    <recommendedName>
        <fullName evidence="1">PheRS DNA binding domain-containing protein</fullName>
    </recommendedName>
</protein>
<dbReference type="InterPro" id="IPR040724">
    <property type="entry name" value="PheRS_DBD1"/>
</dbReference>
<evidence type="ECO:0000313" key="2">
    <source>
        <dbReference type="EMBL" id="KYN11682.1"/>
    </source>
</evidence>
<gene>
    <name evidence="3" type="ORF">ALC57_09968</name>
    <name evidence="2" type="ORF">ALC57_16162</name>
</gene>
<evidence type="ECO:0000259" key="1">
    <source>
        <dbReference type="Pfam" id="PF18552"/>
    </source>
</evidence>